<dbReference type="Proteomes" id="UP000570595">
    <property type="component" value="Unassembled WGS sequence"/>
</dbReference>
<sequence length="174" mass="19455">MPDLVQPSYDAEYWTEVAFVTDGNCGSACSLFTQTLQLTGAATAFTFGGLKDQAMDVASFGGGDVLEYDDTSPLLNIASHLGYWATFGESDWSERHTNTWVNKPIPFPNSARARYTWDMDTPTSQLGPQSLPRQFYIIPPHKQLNMWARNLDERAAIHEEIFPDLGDCPVYHKA</sequence>
<dbReference type="PANTHER" id="PTHR37049">
    <property type="entry name" value="PEPTIDASE S41 FAMILY PROTEIN"/>
    <property type="match status" value="1"/>
</dbReference>
<evidence type="ECO:0000313" key="2">
    <source>
        <dbReference type="Proteomes" id="UP000570595"/>
    </source>
</evidence>
<name>A0A7J6L7K5_PEROL</name>
<reference evidence="1 2" key="1">
    <citation type="submission" date="2020-04" db="EMBL/GenBank/DDBJ databases">
        <title>Perkinsus olseni comparative genomics.</title>
        <authorList>
            <person name="Bogema D.R."/>
        </authorList>
    </citation>
    <scope>NUCLEOTIDE SEQUENCE [LARGE SCALE GENOMIC DNA]</scope>
    <source>
        <strain evidence="1">ATCC PRA-179</strain>
    </source>
</reference>
<organism evidence="1 2">
    <name type="scientific">Perkinsus olseni</name>
    <name type="common">Perkinsus atlanticus</name>
    <dbReference type="NCBI Taxonomy" id="32597"/>
    <lineage>
        <taxon>Eukaryota</taxon>
        <taxon>Sar</taxon>
        <taxon>Alveolata</taxon>
        <taxon>Perkinsozoa</taxon>
        <taxon>Perkinsea</taxon>
        <taxon>Perkinsida</taxon>
        <taxon>Perkinsidae</taxon>
        <taxon>Perkinsus</taxon>
    </lineage>
</organism>
<evidence type="ECO:0000313" key="1">
    <source>
        <dbReference type="EMBL" id="KAF4655177.1"/>
    </source>
</evidence>
<proteinExistence type="predicted"/>
<dbReference type="InterPro" id="IPR052766">
    <property type="entry name" value="S41A_metabolite_peptidase"/>
</dbReference>
<accession>A0A7J6L7K5</accession>
<dbReference type="AlphaFoldDB" id="A0A7J6L7K5"/>
<dbReference type="EMBL" id="JABAHT010000481">
    <property type="protein sequence ID" value="KAF4655177.1"/>
    <property type="molecule type" value="Genomic_DNA"/>
</dbReference>
<dbReference type="OrthoDB" id="2437318at2759"/>
<protein>
    <submittedName>
        <fullName evidence="1">Uncharacterized protein</fullName>
    </submittedName>
</protein>
<comment type="caution">
    <text evidence="1">The sequence shown here is derived from an EMBL/GenBank/DDBJ whole genome shotgun (WGS) entry which is preliminary data.</text>
</comment>
<dbReference type="PANTHER" id="PTHR37049:SF4">
    <property type="entry name" value="RHODANESE DOMAIN-CONTAINING PROTEIN"/>
    <property type="match status" value="1"/>
</dbReference>
<gene>
    <name evidence="1" type="ORF">FOZ61_007734</name>
</gene>